<dbReference type="GO" id="GO:0016279">
    <property type="term" value="F:protein-lysine N-methyltransferase activity"/>
    <property type="evidence" value="ECO:0007669"/>
    <property type="project" value="TreeGrafter"/>
</dbReference>
<dbReference type="OrthoDB" id="42889at2759"/>
<evidence type="ECO:0000313" key="2">
    <source>
        <dbReference type="EMBL" id="EFN56780.1"/>
    </source>
</evidence>
<dbReference type="PANTHER" id="PTHR13271:SF145">
    <property type="entry name" value="SET DOMAIN-CONTAINING PROTEIN"/>
    <property type="match status" value="1"/>
</dbReference>
<name>E1ZCA9_CHLVA</name>
<dbReference type="InterPro" id="IPR046341">
    <property type="entry name" value="SET_dom_sf"/>
</dbReference>
<sequence>MAPASTTSASCPCGGGGGAAAPARSSDGDCAAAAKEESRVNALGQQLRDWIEDAGGYVHPALQLSMATPYGRGVVAVEAVVPEQRQPLIAVPERLLLTTEVAAQQLGPLLLRQLQPPAPPGAWWPLGLRRQQQQHRQQISQADPTLLLALLLASERAKASASPWWPYIAALPEDIPCGWALSQKQLAAELAALGSMASDWAPQVRAAAAAVDRQAASAVATWGKELSVSAADVRFTTSAGEACAAVHSRSKGALQALPRGTEFCVSYVAGTSPLNMLLNFGFVPHEHRR</sequence>
<accession>E1ZCA9</accession>
<gene>
    <name evidence="2" type="ORF">CHLNCDRAFT_51553</name>
</gene>
<dbReference type="InParanoid" id="E1ZCA9"/>
<evidence type="ECO:0008006" key="4">
    <source>
        <dbReference type="Google" id="ProtNLM"/>
    </source>
</evidence>
<dbReference type="SUPFAM" id="SSF82199">
    <property type="entry name" value="SET domain"/>
    <property type="match status" value="1"/>
</dbReference>
<keyword evidence="3" id="KW-1185">Reference proteome</keyword>
<protein>
    <recommendedName>
        <fullName evidence="4">SET domain-containing protein</fullName>
    </recommendedName>
</protein>
<feature type="region of interest" description="Disordered" evidence="1">
    <location>
        <begin position="1"/>
        <end position="26"/>
    </location>
</feature>
<organism evidence="3">
    <name type="scientific">Chlorella variabilis</name>
    <name type="common">Green alga</name>
    <dbReference type="NCBI Taxonomy" id="554065"/>
    <lineage>
        <taxon>Eukaryota</taxon>
        <taxon>Viridiplantae</taxon>
        <taxon>Chlorophyta</taxon>
        <taxon>core chlorophytes</taxon>
        <taxon>Trebouxiophyceae</taxon>
        <taxon>Chlorellales</taxon>
        <taxon>Chlorellaceae</taxon>
        <taxon>Chlorella clade</taxon>
        <taxon>Chlorella</taxon>
    </lineage>
</organism>
<dbReference type="EMBL" id="GL433841">
    <property type="protein sequence ID" value="EFN56780.1"/>
    <property type="molecule type" value="Genomic_DNA"/>
</dbReference>
<feature type="compositionally biased region" description="Low complexity" evidence="1">
    <location>
        <begin position="1"/>
        <end position="12"/>
    </location>
</feature>
<reference evidence="2 3" key="1">
    <citation type="journal article" date="2010" name="Plant Cell">
        <title>The Chlorella variabilis NC64A genome reveals adaptation to photosymbiosis, coevolution with viruses, and cryptic sex.</title>
        <authorList>
            <person name="Blanc G."/>
            <person name="Duncan G."/>
            <person name="Agarkova I."/>
            <person name="Borodovsky M."/>
            <person name="Gurnon J."/>
            <person name="Kuo A."/>
            <person name="Lindquist E."/>
            <person name="Lucas S."/>
            <person name="Pangilinan J."/>
            <person name="Polle J."/>
            <person name="Salamov A."/>
            <person name="Terry A."/>
            <person name="Yamada T."/>
            <person name="Dunigan D.D."/>
            <person name="Grigoriev I.V."/>
            <person name="Claverie J.M."/>
            <person name="Van Etten J.L."/>
        </authorList>
    </citation>
    <scope>NUCLEOTIDE SEQUENCE [LARGE SCALE GENOMIC DNA]</scope>
    <source>
        <strain evidence="2 3">NC64A</strain>
    </source>
</reference>
<dbReference type="Proteomes" id="UP000008141">
    <property type="component" value="Unassembled WGS sequence"/>
</dbReference>
<dbReference type="GeneID" id="17356103"/>
<evidence type="ECO:0000256" key="1">
    <source>
        <dbReference type="SAM" id="MobiDB-lite"/>
    </source>
</evidence>
<dbReference type="KEGG" id="cvr:CHLNCDRAFT_51553"/>
<dbReference type="AlphaFoldDB" id="E1ZCA9"/>
<dbReference type="eggNOG" id="ENOG502S7KK">
    <property type="taxonomic scope" value="Eukaryota"/>
</dbReference>
<evidence type="ECO:0000313" key="3">
    <source>
        <dbReference type="Proteomes" id="UP000008141"/>
    </source>
</evidence>
<proteinExistence type="predicted"/>
<dbReference type="InterPro" id="IPR050600">
    <property type="entry name" value="SETD3_SETD6_MTase"/>
</dbReference>
<dbReference type="Gene3D" id="3.90.1410.10">
    <property type="entry name" value="set domain protein methyltransferase, domain 1"/>
    <property type="match status" value="1"/>
</dbReference>
<dbReference type="RefSeq" id="XP_005848882.1">
    <property type="nucleotide sequence ID" value="XM_005848820.1"/>
</dbReference>
<dbReference type="PANTHER" id="PTHR13271">
    <property type="entry name" value="UNCHARACTERIZED PUTATIVE METHYLTRANSFERASE"/>
    <property type="match status" value="1"/>
</dbReference>